<dbReference type="PANTHER" id="PTHR43523">
    <property type="entry name" value="GLUCOSE-1-PHOSPHATE ADENYLYLTRANSFERASE-RELATED"/>
    <property type="match status" value="1"/>
</dbReference>
<protein>
    <submittedName>
        <fullName evidence="7">Glucose-1-phosphate adenylyltransferase</fullName>
    </submittedName>
</protein>
<dbReference type="Pfam" id="PF00483">
    <property type="entry name" value="NTP_transferase"/>
    <property type="match status" value="1"/>
</dbReference>
<feature type="domain" description="Nucleotidyl transferase" evidence="5">
    <location>
        <begin position="8"/>
        <end position="270"/>
    </location>
</feature>
<evidence type="ECO:0000256" key="4">
    <source>
        <dbReference type="ARBA" id="ARBA00023056"/>
    </source>
</evidence>
<sequence>MRLPRILGLVQAGGAGGRMDVLTLEHAKPALPYAGDHQLVDVSLSTLATSGVQDVWLSVQYQAGSLEEQVRNGRPWDLDRSVGGFRLVPPEQGSGSLHEEGMNAGNADELYGLRDQLRDSGADLVVVMSADHVYRLDLRDVVETHLAKEAEVTVVSTDLGDTFAEDPADHAVVQVNRLGRVTDVAYKPERPVGSLVAAEIFVYEVPVLVEVLEELHRELAGEEDDSGLGDFGEHLLPRMVQRGKAFAHHLDGYWRDLGQPHHYLNAHLELIDHGLELFDGTWPLHTSHRPHPPARVGSGARVEDSLLSPGSRVAGTVRRSVLGPDVVVEEGAVVEESVLFGEVVVRSGARVRRSVVDTGCELLDGADVGAADIDLTDPDAIVLVGRDSRVASALPPGARLAPGTTA</sequence>
<dbReference type="InterPro" id="IPR029044">
    <property type="entry name" value="Nucleotide-diphossugar_trans"/>
</dbReference>
<dbReference type="RefSeq" id="WP_193639060.1">
    <property type="nucleotide sequence ID" value="NZ_JADCSA010000015.1"/>
</dbReference>
<evidence type="ECO:0000259" key="5">
    <source>
        <dbReference type="Pfam" id="PF00483"/>
    </source>
</evidence>
<name>A0ABR9RVW2_9ACTN</name>
<dbReference type="EMBL" id="JADCSA010000015">
    <property type="protein sequence ID" value="MBE7325735.1"/>
    <property type="molecule type" value="Genomic_DNA"/>
</dbReference>
<dbReference type="InterPro" id="IPR056818">
    <property type="entry name" value="GlmU/GlgC-like_hexapep"/>
</dbReference>
<evidence type="ECO:0000313" key="7">
    <source>
        <dbReference type="EMBL" id="MBE7325735.1"/>
    </source>
</evidence>
<feature type="domain" description="Glucose-1-phosphate adenylyltransferase/Bifunctional protein GlmU-like C-terminal hexapeptide" evidence="6">
    <location>
        <begin position="299"/>
        <end position="370"/>
    </location>
</feature>
<dbReference type="Gene3D" id="3.90.550.10">
    <property type="entry name" value="Spore Coat Polysaccharide Biosynthesis Protein SpsA, Chain A"/>
    <property type="match status" value="1"/>
</dbReference>
<dbReference type="InterPro" id="IPR011831">
    <property type="entry name" value="ADP-Glc_PPase"/>
</dbReference>
<gene>
    <name evidence="7" type="ORF">IEQ44_13865</name>
</gene>
<evidence type="ECO:0000256" key="2">
    <source>
        <dbReference type="ARBA" id="ARBA00022679"/>
    </source>
</evidence>
<reference evidence="7 8" key="1">
    <citation type="submission" date="2020-10" db="EMBL/GenBank/DDBJ databases">
        <title>Nocardioides sp. isolated from sludge.</title>
        <authorList>
            <person name="Zhang X."/>
        </authorList>
    </citation>
    <scope>NUCLEOTIDE SEQUENCE [LARGE SCALE GENOMIC DNA]</scope>
    <source>
        <strain evidence="7 8">Y6</strain>
    </source>
</reference>
<evidence type="ECO:0000259" key="6">
    <source>
        <dbReference type="Pfam" id="PF24894"/>
    </source>
</evidence>
<proteinExistence type="inferred from homology"/>
<keyword evidence="4" id="KW-0320">Glycogen biosynthesis</keyword>
<evidence type="ECO:0000256" key="1">
    <source>
        <dbReference type="ARBA" id="ARBA00010443"/>
    </source>
</evidence>
<dbReference type="SUPFAM" id="SSF53448">
    <property type="entry name" value="Nucleotide-diphospho-sugar transferases"/>
    <property type="match status" value="1"/>
</dbReference>
<dbReference type="Gene3D" id="2.160.10.10">
    <property type="entry name" value="Hexapeptide repeat proteins"/>
    <property type="match status" value="1"/>
</dbReference>
<keyword evidence="8" id="KW-1185">Reference proteome</keyword>
<dbReference type="Proteomes" id="UP000756387">
    <property type="component" value="Unassembled WGS sequence"/>
</dbReference>
<accession>A0ABR9RVW2</accession>
<dbReference type="InterPro" id="IPR005835">
    <property type="entry name" value="NTP_transferase_dom"/>
</dbReference>
<evidence type="ECO:0000313" key="8">
    <source>
        <dbReference type="Proteomes" id="UP000756387"/>
    </source>
</evidence>
<keyword evidence="3 7" id="KW-0548">Nucleotidyltransferase</keyword>
<dbReference type="InterPro" id="IPR011004">
    <property type="entry name" value="Trimer_LpxA-like_sf"/>
</dbReference>
<organism evidence="7 8">
    <name type="scientific">Nocardioides malaquae</name>
    <dbReference type="NCBI Taxonomy" id="2773426"/>
    <lineage>
        <taxon>Bacteria</taxon>
        <taxon>Bacillati</taxon>
        <taxon>Actinomycetota</taxon>
        <taxon>Actinomycetes</taxon>
        <taxon>Propionibacteriales</taxon>
        <taxon>Nocardioidaceae</taxon>
        <taxon>Nocardioides</taxon>
    </lineage>
</organism>
<keyword evidence="2" id="KW-0808">Transferase</keyword>
<dbReference type="Pfam" id="PF24894">
    <property type="entry name" value="Hexapep_GlmU"/>
    <property type="match status" value="1"/>
</dbReference>
<comment type="caution">
    <text evidence="7">The sequence shown here is derived from an EMBL/GenBank/DDBJ whole genome shotgun (WGS) entry which is preliminary data.</text>
</comment>
<evidence type="ECO:0000256" key="3">
    <source>
        <dbReference type="ARBA" id="ARBA00022695"/>
    </source>
</evidence>
<dbReference type="SUPFAM" id="SSF51161">
    <property type="entry name" value="Trimeric LpxA-like enzymes"/>
    <property type="match status" value="1"/>
</dbReference>
<dbReference type="GO" id="GO:0016779">
    <property type="term" value="F:nucleotidyltransferase activity"/>
    <property type="evidence" value="ECO:0007669"/>
    <property type="project" value="UniProtKB-KW"/>
</dbReference>
<dbReference type="PANTHER" id="PTHR43523:SF2">
    <property type="entry name" value="GLUCOSE-1-PHOSPHATE ADENYLYLTRANSFERASE"/>
    <property type="match status" value="1"/>
</dbReference>
<comment type="similarity">
    <text evidence="1">Belongs to the bacterial/plant glucose-1-phosphate adenylyltransferase family.</text>
</comment>